<feature type="compositionally biased region" description="Basic and acidic residues" evidence="1">
    <location>
        <begin position="326"/>
        <end position="341"/>
    </location>
</feature>
<dbReference type="Proteomes" id="UP000799764">
    <property type="component" value="Unassembled WGS sequence"/>
</dbReference>
<evidence type="ECO:0000313" key="3">
    <source>
        <dbReference type="Proteomes" id="UP000799764"/>
    </source>
</evidence>
<accession>A0A9P4PN44</accession>
<feature type="region of interest" description="Disordered" evidence="1">
    <location>
        <begin position="326"/>
        <end position="476"/>
    </location>
</feature>
<protein>
    <submittedName>
        <fullName evidence="2">Uncharacterized protein</fullName>
    </submittedName>
</protein>
<feature type="compositionally biased region" description="Basic and acidic residues" evidence="1">
    <location>
        <begin position="175"/>
        <end position="184"/>
    </location>
</feature>
<evidence type="ECO:0000256" key="1">
    <source>
        <dbReference type="SAM" id="MobiDB-lite"/>
    </source>
</evidence>
<feature type="region of interest" description="Disordered" evidence="1">
    <location>
        <begin position="37"/>
        <end position="86"/>
    </location>
</feature>
<keyword evidence="3" id="KW-1185">Reference proteome</keyword>
<feature type="compositionally biased region" description="Polar residues" evidence="1">
    <location>
        <begin position="429"/>
        <end position="451"/>
    </location>
</feature>
<feature type="region of interest" description="Disordered" evidence="1">
    <location>
        <begin position="98"/>
        <end position="140"/>
    </location>
</feature>
<reference evidence="2" key="1">
    <citation type="journal article" date="2020" name="Stud. Mycol.">
        <title>101 Dothideomycetes genomes: a test case for predicting lifestyles and emergence of pathogens.</title>
        <authorList>
            <person name="Haridas S."/>
            <person name="Albert R."/>
            <person name="Binder M."/>
            <person name="Bloem J."/>
            <person name="Labutti K."/>
            <person name="Salamov A."/>
            <person name="Andreopoulos B."/>
            <person name="Baker S."/>
            <person name="Barry K."/>
            <person name="Bills G."/>
            <person name="Bluhm B."/>
            <person name="Cannon C."/>
            <person name="Castanera R."/>
            <person name="Culley D."/>
            <person name="Daum C."/>
            <person name="Ezra D."/>
            <person name="Gonzalez J."/>
            <person name="Henrissat B."/>
            <person name="Kuo A."/>
            <person name="Liang C."/>
            <person name="Lipzen A."/>
            <person name="Lutzoni F."/>
            <person name="Magnuson J."/>
            <person name="Mondo S."/>
            <person name="Nolan M."/>
            <person name="Ohm R."/>
            <person name="Pangilinan J."/>
            <person name="Park H.-J."/>
            <person name="Ramirez L."/>
            <person name="Alfaro M."/>
            <person name="Sun H."/>
            <person name="Tritt A."/>
            <person name="Yoshinaga Y."/>
            <person name="Zwiers L.-H."/>
            <person name="Turgeon B."/>
            <person name="Goodwin S."/>
            <person name="Spatafora J."/>
            <person name="Crous P."/>
            <person name="Grigoriev I."/>
        </authorList>
    </citation>
    <scope>NUCLEOTIDE SEQUENCE</scope>
    <source>
        <strain evidence="2">CBS 690.94</strain>
    </source>
</reference>
<dbReference type="AlphaFoldDB" id="A0A9P4PN44"/>
<dbReference type="OrthoDB" id="10601405at2759"/>
<feature type="compositionally biased region" description="Polar residues" evidence="1">
    <location>
        <begin position="385"/>
        <end position="410"/>
    </location>
</feature>
<name>A0A9P4PN44_9PLEO</name>
<sequence>MSQIPPATIESNQDPSGRFECLTGSMRKGFKSLCETLKKKKKKSAADPTTYQPQISAPMMMKQDDAESGPSGVSAMPEPTPLALPPSRLPIRILQRDEQVHEPSGVSTKSPPTPLNIAWPRLPIRNPRRTGGGVAGAGEVPVSEPLRKFKMKRPAPEVHESYVEELPTPPPSETRSSRSVEGERQVGATMGIESALDTVKHSELEDCGARQSTAVVPEVLAEEVLPSTDAKDESAAYSMVAFIDRIQAINERMVDIKPNIAQELEKDECDPALEERGSRVIEQVASLPEEVASIESECKPTAPDMLDVMMAASELVAEIMEEARQLAHAKEEEREEVEKNKPPPNAPKAPRAMLERQAQRAATVQPRPWQSQSWGQNRPPAYVQKQVNYGGNFSSDGRPSQWRPYNSQSMPRGGYRSPAPNPRRRHNPQNKLSRLQGTSEGNSQSISRSGPPSQPTRPYETWTMPRGGWPQDHTHGYPQRPPPITAMFHNSWVPGASSAATFAAPGPTSYFTGYNPYESNAPMGWHTS</sequence>
<proteinExistence type="predicted"/>
<organism evidence="2 3">
    <name type="scientific">Karstenula rhodostoma CBS 690.94</name>
    <dbReference type="NCBI Taxonomy" id="1392251"/>
    <lineage>
        <taxon>Eukaryota</taxon>
        <taxon>Fungi</taxon>
        <taxon>Dikarya</taxon>
        <taxon>Ascomycota</taxon>
        <taxon>Pezizomycotina</taxon>
        <taxon>Dothideomycetes</taxon>
        <taxon>Pleosporomycetidae</taxon>
        <taxon>Pleosporales</taxon>
        <taxon>Massarineae</taxon>
        <taxon>Didymosphaeriaceae</taxon>
        <taxon>Karstenula</taxon>
    </lineage>
</organism>
<dbReference type="EMBL" id="MU001497">
    <property type="protein sequence ID" value="KAF2447047.1"/>
    <property type="molecule type" value="Genomic_DNA"/>
</dbReference>
<feature type="region of interest" description="Disordered" evidence="1">
    <location>
        <begin position="152"/>
        <end position="184"/>
    </location>
</feature>
<gene>
    <name evidence="2" type="ORF">P171DRAFT_483106</name>
</gene>
<comment type="caution">
    <text evidence="2">The sequence shown here is derived from an EMBL/GenBank/DDBJ whole genome shotgun (WGS) entry which is preliminary data.</text>
</comment>
<evidence type="ECO:0000313" key="2">
    <source>
        <dbReference type="EMBL" id="KAF2447047.1"/>
    </source>
</evidence>